<protein>
    <submittedName>
        <fullName evidence="6">Sugar ABC transporter ATP-binding protein</fullName>
    </submittedName>
</protein>
<feature type="domain" description="ABC transporter" evidence="5">
    <location>
        <begin position="247"/>
        <end position="494"/>
    </location>
</feature>
<comment type="caution">
    <text evidence="6">The sequence shown here is derived from an EMBL/GenBank/DDBJ whole genome shotgun (WGS) entry which is preliminary data.</text>
</comment>
<evidence type="ECO:0000256" key="4">
    <source>
        <dbReference type="ARBA" id="ARBA00022840"/>
    </source>
</evidence>
<evidence type="ECO:0000256" key="2">
    <source>
        <dbReference type="ARBA" id="ARBA00022737"/>
    </source>
</evidence>
<gene>
    <name evidence="6" type="ORF">WMQ36_16485</name>
</gene>
<evidence type="ECO:0000259" key="5">
    <source>
        <dbReference type="PROSITE" id="PS50893"/>
    </source>
</evidence>
<dbReference type="Gene3D" id="3.40.50.300">
    <property type="entry name" value="P-loop containing nucleotide triphosphate hydrolases"/>
    <property type="match status" value="2"/>
</dbReference>
<keyword evidence="7" id="KW-1185">Reference proteome</keyword>
<evidence type="ECO:0000256" key="3">
    <source>
        <dbReference type="ARBA" id="ARBA00022741"/>
    </source>
</evidence>
<dbReference type="Pfam" id="PF00005">
    <property type="entry name" value="ABC_tran"/>
    <property type="match status" value="2"/>
</dbReference>
<dbReference type="CDD" id="cd03215">
    <property type="entry name" value="ABC_Carb_Monos_II"/>
    <property type="match status" value="1"/>
</dbReference>
<organism evidence="6 7">
    <name type="scientific">Enterocloster hominis</name>
    <name type="common">ex Hitch et al. 2024</name>
    <dbReference type="NCBI Taxonomy" id="1917870"/>
    <lineage>
        <taxon>Bacteria</taxon>
        <taxon>Bacillati</taxon>
        <taxon>Bacillota</taxon>
        <taxon>Clostridia</taxon>
        <taxon>Lachnospirales</taxon>
        <taxon>Lachnospiraceae</taxon>
        <taxon>Enterocloster</taxon>
    </lineage>
</organism>
<proteinExistence type="predicted"/>
<keyword evidence="2" id="KW-0677">Repeat</keyword>
<dbReference type="RefSeq" id="WP_349118375.1">
    <property type="nucleotide sequence ID" value="NZ_JBBMFM010000066.1"/>
</dbReference>
<dbReference type="Proteomes" id="UP001454086">
    <property type="component" value="Unassembled WGS sequence"/>
</dbReference>
<dbReference type="PROSITE" id="PS50893">
    <property type="entry name" value="ABC_TRANSPORTER_2"/>
    <property type="match status" value="2"/>
</dbReference>
<reference evidence="6 7" key="1">
    <citation type="submission" date="2024-03" db="EMBL/GenBank/DDBJ databases">
        <title>Human intestinal bacterial collection.</title>
        <authorList>
            <person name="Pauvert C."/>
            <person name="Hitch T.C.A."/>
            <person name="Clavel T."/>
        </authorList>
    </citation>
    <scope>NUCLEOTIDE SEQUENCE [LARGE SCALE GENOMIC DNA]</scope>
    <source>
        <strain evidence="6 7">CLA-SR-H021</strain>
    </source>
</reference>
<dbReference type="SUPFAM" id="SSF52540">
    <property type="entry name" value="P-loop containing nucleoside triphosphate hydrolases"/>
    <property type="match status" value="2"/>
</dbReference>
<evidence type="ECO:0000313" key="7">
    <source>
        <dbReference type="Proteomes" id="UP001454086"/>
    </source>
</evidence>
<dbReference type="EMBL" id="JBBMFM010000066">
    <property type="protein sequence ID" value="MEQ2426570.1"/>
    <property type="molecule type" value="Genomic_DNA"/>
</dbReference>
<keyword evidence="4 6" id="KW-0067">ATP-binding</keyword>
<dbReference type="CDD" id="cd03216">
    <property type="entry name" value="ABC_Carb_Monos_I"/>
    <property type="match status" value="1"/>
</dbReference>
<dbReference type="InterPro" id="IPR050107">
    <property type="entry name" value="ABC_carbohydrate_import_ATPase"/>
</dbReference>
<dbReference type="InterPro" id="IPR027417">
    <property type="entry name" value="P-loop_NTPase"/>
</dbReference>
<dbReference type="PROSITE" id="PS00211">
    <property type="entry name" value="ABC_TRANSPORTER_1"/>
    <property type="match status" value="1"/>
</dbReference>
<dbReference type="InterPro" id="IPR003593">
    <property type="entry name" value="AAA+_ATPase"/>
</dbReference>
<dbReference type="InterPro" id="IPR003439">
    <property type="entry name" value="ABC_transporter-like_ATP-bd"/>
</dbReference>
<name>A0ABV1D989_9FIRM</name>
<evidence type="ECO:0000313" key="6">
    <source>
        <dbReference type="EMBL" id="MEQ2426570.1"/>
    </source>
</evidence>
<accession>A0ABV1D989</accession>
<keyword evidence="3" id="KW-0547">Nucleotide-binding</keyword>
<dbReference type="GO" id="GO:0005524">
    <property type="term" value="F:ATP binding"/>
    <property type="evidence" value="ECO:0007669"/>
    <property type="project" value="UniProtKB-KW"/>
</dbReference>
<dbReference type="SMART" id="SM00382">
    <property type="entry name" value="AAA"/>
    <property type="match status" value="2"/>
</dbReference>
<sequence>MSYLQIKNISKSFYGVKALNNISLDLELGEIHVVIGENGAGKSTLMKIIAGLYQADEGEIILKGNPVKIGNPVEAIANRISMIHQELMPVPYLTVAENVFLGREPKNKAGMLDKKAIIRGTRELFEEMKIEIDPRAQMGTLSVAQVQLVEIAKAVSFNSELLIMDEPTSAISDREIENLYDLVFRLKAQNKAIVFISHKLDEIFKVADRITVLRDGEYIGTRMKTELDKDTLIAMMIGRELKDVYERRDKNIGETILEVKNLGRRGRFEDVSFTLRKGEILGIAGLMGAGRTELAEAIFGLNPSDSGEIYIKGKQVQIRSTSDAIKNRIALVPEDRKLLGLNLKDTTGFNISLSVLKLFEKMGILDKKAENDQVDRSIEQFGIKVMGRKTPVVSLSGGNQQKVVIAKWMLSKPEILILDEPTRGIDIGAKTEIYKLINTLANEGKAVIMISSELPEIIGMSDRVLVLSEGRLTGELHEGGISQMEIMKRATIQNKPLSEVG</sequence>
<keyword evidence="1" id="KW-0813">Transport</keyword>
<dbReference type="PANTHER" id="PTHR43790:SF9">
    <property type="entry name" value="GALACTOFURANOSE TRANSPORTER ATP-BINDING PROTEIN YTFR"/>
    <property type="match status" value="1"/>
</dbReference>
<dbReference type="PANTHER" id="PTHR43790">
    <property type="entry name" value="CARBOHYDRATE TRANSPORT ATP-BINDING PROTEIN MG119-RELATED"/>
    <property type="match status" value="1"/>
</dbReference>
<dbReference type="InterPro" id="IPR017871">
    <property type="entry name" value="ABC_transporter-like_CS"/>
</dbReference>
<evidence type="ECO:0000256" key="1">
    <source>
        <dbReference type="ARBA" id="ARBA00022448"/>
    </source>
</evidence>
<feature type="domain" description="ABC transporter" evidence="5">
    <location>
        <begin position="4"/>
        <end position="240"/>
    </location>
</feature>